<name>A0A2R8BGU9_9RHOB</name>
<proteinExistence type="predicted"/>
<evidence type="ECO:0000313" key="2">
    <source>
        <dbReference type="EMBL" id="SPH22291.1"/>
    </source>
</evidence>
<reference evidence="2 3" key="1">
    <citation type="submission" date="2018-03" db="EMBL/GenBank/DDBJ databases">
        <authorList>
            <person name="Keele B.F."/>
        </authorList>
    </citation>
    <scope>NUCLEOTIDE SEQUENCE [LARGE SCALE GENOMIC DNA]</scope>
    <source>
        <strain evidence="2 3">CECT 8599</strain>
    </source>
</reference>
<evidence type="ECO:0008006" key="4">
    <source>
        <dbReference type="Google" id="ProtNLM"/>
    </source>
</evidence>
<dbReference type="AlphaFoldDB" id="A0A2R8BGU9"/>
<organism evidence="2 3">
    <name type="scientific">Ascidiaceihabitans donghaensis</name>
    <dbReference type="NCBI Taxonomy" id="1510460"/>
    <lineage>
        <taxon>Bacteria</taxon>
        <taxon>Pseudomonadati</taxon>
        <taxon>Pseudomonadota</taxon>
        <taxon>Alphaproteobacteria</taxon>
        <taxon>Rhodobacterales</taxon>
        <taxon>Paracoccaceae</taxon>
        <taxon>Ascidiaceihabitans</taxon>
    </lineage>
</organism>
<sequence>MENDMNETGHITRIPRLFKVVLGLSLAFNLLVIGVIVGAGARGGGPMRGAGLTNYAMPYVKALPGEDRRAIFKRMRRDGVPQMPDRKQRRALYFQMVSVLEADNFDEVAAEAILKQQGTTSVAAMTAAQKAWIEHVSEMDDAARQAYAVEVQQELERRHKHKKPKQ</sequence>
<dbReference type="Proteomes" id="UP000244880">
    <property type="component" value="Unassembled WGS sequence"/>
</dbReference>
<dbReference type="EMBL" id="OMOR01000001">
    <property type="protein sequence ID" value="SPH22291.1"/>
    <property type="molecule type" value="Genomic_DNA"/>
</dbReference>
<gene>
    <name evidence="2" type="ORF">ASD8599_03035</name>
</gene>
<accession>A0A2R8BGU9</accession>
<protein>
    <recommendedName>
        <fullName evidence="4">Zinc resistance-associated protein</fullName>
    </recommendedName>
</protein>
<dbReference type="InterPro" id="IPR025961">
    <property type="entry name" value="Metal_resist"/>
</dbReference>
<keyword evidence="1" id="KW-0472">Membrane</keyword>
<evidence type="ECO:0000256" key="1">
    <source>
        <dbReference type="SAM" id="Phobius"/>
    </source>
</evidence>
<keyword evidence="1" id="KW-1133">Transmembrane helix</keyword>
<evidence type="ECO:0000313" key="3">
    <source>
        <dbReference type="Proteomes" id="UP000244880"/>
    </source>
</evidence>
<keyword evidence="1" id="KW-0812">Transmembrane</keyword>
<dbReference type="RefSeq" id="WP_108829252.1">
    <property type="nucleotide sequence ID" value="NZ_OMOR01000001.1"/>
</dbReference>
<dbReference type="Pfam" id="PF13801">
    <property type="entry name" value="Metal_resist"/>
    <property type="match status" value="1"/>
</dbReference>
<dbReference type="OrthoDB" id="7688532at2"/>
<keyword evidence="3" id="KW-1185">Reference proteome</keyword>
<feature type="transmembrane region" description="Helical" evidence="1">
    <location>
        <begin position="20"/>
        <end position="41"/>
    </location>
</feature>